<name>A0A655X4E7_VIBCL</name>
<reference evidence="4 5" key="1">
    <citation type="submission" date="2015-07" db="EMBL/GenBank/DDBJ databases">
        <authorList>
            <consortium name="Pathogen Informatics"/>
        </authorList>
    </citation>
    <scope>NUCLEOTIDE SEQUENCE [LARGE SCALE GENOMIC DNA]</scope>
    <source>
        <strain evidence="3 4">A316</strain>
        <strain evidence="2 5">A325</strain>
    </source>
</reference>
<evidence type="ECO:0000313" key="3">
    <source>
        <dbReference type="EMBL" id="CSC05685.1"/>
    </source>
</evidence>
<dbReference type="Proteomes" id="UP000041770">
    <property type="component" value="Unassembled WGS sequence"/>
</dbReference>
<gene>
    <name evidence="3" type="ORF">ERS013200_00431</name>
    <name evidence="2" type="ORF">ERS013201_01370</name>
</gene>
<proteinExistence type="predicted"/>
<dbReference type="EMBL" id="CWQJ01000007">
    <property type="protein sequence ID" value="CSB94941.1"/>
    <property type="molecule type" value="Genomic_DNA"/>
</dbReference>
<dbReference type="EMBL" id="CWQY01000002">
    <property type="protein sequence ID" value="CSC05685.1"/>
    <property type="molecule type" value="Genomic_DNA"/>
</dbReference>
<feature type="region of interest" description="Disordered" evidence="1">
    <location>
        <begin position="18"/>
        <end position="39"/>
    </location>
</feature>
<evidence type="ECO:0000313" key="5">
    <source>
        <dbReference type="Proteomes" id="UP000046067"/>
    </source>
</evidence>
<sequence length="39" mass="4237">MPCAMLSQVKAQIRLNTENSVSSSQRPANTIKLIAHPSN</sequence>
<evidence type="ECO:0000313" key="4">
    <source>
        <dbReference type="Proteomes" id="UP000041770"/>
    </source>
</evidence>
<evidence type="ECO:0000313" key="2">
    <source>
        <dbReference type="EMBL" id="CSB94941.1"/>
    </source>
</evidence>
<dbReference type="Proteomes" id="UP000046067">
    <property type="component" value="Unassembled WGS sequence"/>
</dbReference>
<feature type="compositionally biased region" description="Polar residues" evidence="1">
    <location>
        <begin position="18"/>
        <end position="28"/>
    </location>
</feature>
<organism evidence="3 4">
    <name type="scientific">Vibrio cholerae</name>
    <dbReference type="NCBI Taxonomy" id="666"/>
    <lineage>
        <taxon>Bacteria</taxon>
        <taxon>Pseudomonadati</taxon>
        <taxon>Pseudomonadota</taxon>
        <taxon>Gammaproteobacteria</taxon>
        <taxon>Vibrionales</taxon>
        <taxon>Vibrionaceae</taxon>
        <taxon>Vibrio</taxon>
    </lineage>
</organism>
<evidence type="ECO:0000256" key="1">
    <source>
        <dbReference type="SAM" id="MobiDB-lite"/>
    </source>
</evidence>
<accession>A0A655X4E7</accession>
<dbReference type="AlphaFoldDB" id="A0A655X4E7"/>
<protein>
    <submittedName>
        <fullName evidence="3">Uncharacterized protein</fullName>
    </submittedName>
</protein>